<reference evidence="2 3" key="1">
    <citation type="submission" date="2012-09" db="EMBL/GenBank/DDBJ databases">
        <authorList>
            <person name="Dupont C.L."/>
            <person name="Rusch D.B."/>
            <person name="Lombardo M.-J."/>
            <person name="Novotny M."/>
            <person name="Yee-Greenbaum J."/>
            <person name="Laskin R."/>
        </authorList>
    </citation>
    <scope>NUCLEOTIDE SEQUENCE [LARGE SCALE GENOMIC DNA]</scope>
    <source>
        <strain evidence="2">SAR86E</strain>
    </source>
</reference>
<dbReference type="Gene3D" id="3.40.50.720">
    <property type="entry name" value="NAD(P)-binding Rossmann-like Domain"/>
    <property type="match status" value="1"/>
</dbReference>
<dbReference type="STRING" id="1208365.B273_0596"/>
<evidence type="ECO:0000313" key="3">
    <source>
        <dbReference type="Proteomes" id="UP000010310"/>
    </source>
</evidence>
<dbReference type="PANTHER" id="PTHR42879:SF2">
    <property type="entry name" value="3-OXOACYL-[ACYL-CARRIER-PROTEIN] REDUCTASE FABG"/>
    <property type="match status" value="1"/>
</dbReference>
<keyword evidence="3" id="KW-1185">Reference proteome</keyword>
<dbReference type="InterPro" id="IPR050259">
    <property type="entry name" value="SDR"/>
</dbReference>
<comment type="caution">
    <text evidence="2">The sequence shown here is derived from an EMBL/GenBank/DDBJ whole genome shotgun (WGS) entry which is preliminary data.</text>
</comment>
<dbReference type="PRINTS" id="PR00081">
    <property type="entry name" value="GDHRDH"/>
</dbReference>
<dbReference type="CDD" id="cd05233">
    <property type="entry name" value="SDR_c"/>
    <property type="match status" value="1"/>
</dbReference>
<dbReference type="InterPro" id="IPR036291">
    <property type="entry name" value="NAD(P)-bd_dom_sf"/>
</dbReference>
<dbReference type="Pfam" id="PF13561">
    <property type="entry name" value="adh_short_C2"/>
    <property type="match status" value="1"/>
</dbReference>
<gene>
    <name evidence="2" type="ORF">B273_0596</name>
</gene>
<evidence type="ECO:0000256" key="1">
    <source>
        <dbReference type="ARBA" id="ARBA00006484"/>
    </source>
</evidence>
<name>K6FC59_9GAMM</name>
<evidence type="ECO:0000313" key="2">
    <source>
        <dbReference type="EMBL" id="EKO36247.1"/>
    </source>
</evidence>
<dbReference type="EMBL" id="AMWX01000012">
    <property type="protein sequence ID" value="EKO36247.1"/>
    <property type="molecule type" value="Genomic_DNA"/>
</dbReference>
<dbReference type="InterPro" id="IPR002347">
    <property type="entry name" value="SDR_fam"/>
</dbReference>
<dbReference type="AlphaFoldDB" id="K6FC59"/>
<comment type="similarity">
    <text evidence="1">Belongs to the short-chain dehydrogenases/reductases (SDR) family.</text>
</comment>
<proteinExistence type="inferred from homology"/>
<dbReference type="SUPFAM" id="SSF51735">
    <property type="entry name" value="NAD(P)-binding Rossmann-fold domains"/>
    <property type="match status" value="1"/>
</dbReference>
<organism evidence="2 3">
    <name type="scientific">SAR86 cluster bacterium SAR86E</name>
    <dbReference type="NCBI Taxonomy" id="1208365"/>
    <lineage>
        <taxon>Bacteria</taxon>
        <taxon>Pseudomonadati</taxon>
        <taxon>Pseudomonadota</taxon>
        <taxon>Gammaproteobacteria</taxon>
        <taxon>SAR86 cluster</taxon>
    </lineage>
</organism>
<protein>
    <submittedName>
        <fullName evidence="2">KR domain protein</fullName>
    </submittedName>
</protein>
<sequence>MIDSNFKEGCVLIVGGSGGIGSLCAQEFANSNAKVAITYYKNEQAAIDIANEIKADVNIYQLDNSNSKSVEDTFKNVIKDYGSINTLVNAAGFDIPQKFINEIDIDLWKGVIDADINGFFNLIKSGLPYLRESKGSIVFISSAGLFKYPPGDILSVAPKATIEHVLRGIAKEEGKNGIRANSIALGVIDTGIFHRLREENNTFFDDAWHEAVMNTLAIKRFGFPKEVADTAVFLASSKGGYITGHCVPVDGGYHL</sequence>
<dbReference type="Proteomes" id="UP000010310">
    <property type="component" value="Unassembled WGS sequence"/>
</dbReference>
<accession>K6FC59</accession>
<dbReference type="PANTHER" id="PTHR42879">
    <property type="entry name" value="3-OXOACYL-(ACYL-CARRIER-PROTEIN) REDUCTASE"/>
    <property type="match status" value="1"/>
</dbReference>